<keyword evidence="4" id="KW-0560">Oxidoreductase</keyword>
<dbReference type="GO" id="GO:0018577">
    <property type="term" value="F:catechol 2,3-dioxygenase activity"/>
    <property type="evidence" value="ECO:0007669"/>
    <property type="project" value="InterPro"/>
</dbReference>
<gene>
    <name evidence="4" type="primary">bphC_1</name>
    <name evidence="4" type="ORF">C772_00873</name>
</gene>
<evidence type="ECO:0000256" key="1">
    <source>
        <dbReference type="ARBA" id="ARBA00022737"/>
    </source>
</evidence>
<accession>M7NFA3</accession>
<protein>
    <submittedName>
        <fullName evidence="4">Manganese-dependent 2,3-dihydroxybiphenyl 1,2-dioxygenase</fullName>
        <ecNumber evidence="4">1.13.11.39</ecNumber>
    </submittedName>
</protein>
<keyword evidence="4" id="KW-0223">Dioxygenase</keyword>
<dbReference type="AlphaFoldDB" id="M7NFA3"/>
<dbReference type="InterPro" id="IPR029068">
    <property type="entry name" value="Glyas_Bleomycin-R_OHBP_Dase"/>
</dbReference>
<evidence type="ECO:0000256" key="2">
    <source>
        <dbReference type="SAM" id="MobiDB-lite"/>
    </source>
</evidence>
<dbReference type="NCBIfam" id="TIGR03211">
    <property type="entry name" value="catechol_2_3"/>
    <property type="match status" value="1"/>
</dbReference>
<feature type="domain" description="VOC" evidence="3">
    <location>
        <begin position="12"/>
        <end position="124"/>
    </location>
</feature>
<dbReference type="EC" id="1.13.11.39" evidence="4"/>
<dbReference type="InterPro" id="IPR017624">
    <property type="entry name" value="Catechol_2-3_dOase"/>
</dbReference>
<dbReference type="CDD" id="cd09013">
    <property type="entry name" value="BphC-JF8_N_like"/>
    <property type="match status" value="1"/>
</dbReference>
<dbReference type="InterPro" id="IPR004360">
    <property type="entry name" value="Glyas_Fos-R_dOase_dom"/>
</dbReference>
<reference evidence="4 5" key="1">
    <citation type="journal article" date="2013" name="Genome Announc.">
        <title>Draft Genome Sequence of Bhargavaea cecembensis Strain DSE10T, Isolated from a Deep-Sea Sediment Sample Collected at a Depth of 5,904 m from the Chagos-Laccadive Ridge System in the Indian Ocean.</title>
        <authorList>
            <person name="Shivaji S."/>
            <person name="Ara S."/>
            <person name="Begum Z."/>
            <person name="Ruth M."/>
            <person name="Singh A."/>
            <person name="Kumar Pinnaka A."/>
        </authorList>
    </citation>
    <scope>NUCLEOTIDE SEQUENCE [LARGE SCALE GENOMIC DNA]</scope>
    <source>
        <strain evidence="4 5">DSE10</strain>
    </source>
</reference>
<dbReference type="SUPFAM" id="SSF54593">
    <property type="entry name" value="Glyoxalase/Bleomycin resistance protein/Dihydroxybiphenyl dioxygenase"/>
    <property type="match status" value="1"/>
</dbReference>
<evidence type="ECO:0000259" key="3">
    <source>
        <dbReference type="PROSITE" id="PS51819"/>
    </source>
</evidence>
<dbReference type="GO" id="GO:0008198">
    <property type="term" value="F:ferrous iron binding"/>
    <property type="evidence" value="ECO:0007669"/>
    <property type="project" value="InterPro"/>
</dbReference>
<keyword evidence="1" id="KW-0677">Repeat</keyword>
<feature type="compositionally biased region" description="Basic and acidic residues" evidence="2">
    <location>
        <begin position="338"/>
        <end position="353"/>
    </location>
</feature>
<evidence type="ECO:0000313" key="5">
    <source>
        <dbReference type="Proteomes" id="UP000011919"/>
    </source>
</evidence>
<comment type="caution">
    <text evidence="4">The sequence shown here is derived from an EMBL/GenBank/DDBJ whole genome shotgun (WGS) entry which is preliminary data.</text>
</comment>
<name>M7NFA3_9BACL</name>
<dbReference type="Pfam" id="PF00903">
    <property type="entry name" value="Glyoxalase"/>
    <property type="match status" value="2"/>
</dbReference>
<keyword evidence="5" id="KW-1185">Reference proteome</keyword>
<dbReference type="STRING" id="1235279.C772_00873"/>
<dbReference type="Gene3D" id="3.10.180.10">
    <property type="entry name" value="2,3-Dihydroxybiphenyl 1,2-Dioxygenase, domain 1"/>
    <property type="match status" value="2"/>
</dbReference>
<dbReference type="eggNOG" id="COG0346">
    <property type="taxonomic scope" value="Bacteria"/>
</dbReference>
<organism evidence="4 5">
    <name type="scientific">Bhargavaea cecembensis DSE10</name>
    <dbReference type="NCBI Taxonomy" id="1235279"/>
    <lineage>
        <taxon>Bacteria</taxon>
        <taxon>Bacillati</taxon>
        <taxon>Bacillota</taxon>
        <taxon>Bacilli</taxon>
        <taxon>Bacillales</taxon>
        <taxon>Caryophanaceae</taxon>
        <taxon>Bhargavaea</taxon>
    </lineage>
</organism>
<dbReference type="EMBL" id="AOFT01000003">
    <property type="protein sequence ID" value="EMR07228.1"/>
    <property type="molecule type" value="Genomic_DNA"/>
</dbReference>
<dbReference type="PANTHER" id="PTHR21366">
    <property type="entry name" value="GLYOXALASE FAMILY PROTEIN"/>
    <property type="match status" value="1"/>
</dbReference>
<dbReference type="PROSITE" id="PS51819">
    <property type="entry name" value="VOC"/>
    <property type="match status" value="2"/>
</dbReference>
<dbReference type="InterPro" id="IPR037523">
    <property type="entry name" value="VOC_core"/>
</dbReference>
<dbReference type="GO" id="GO:0018583">
    <property type="term" value="F:biphenyl-2,3-diol 1,2-dioxygenase activity"/>
    <property type="evidence" value="ECO:0007669"/>
    <property type="project" value="UniProtKB-EC"/>
</dbReference>
<dbReference type="OrthoDB" id="317332at2"/>
<dbReference type="InterPro" id="IPR050383">
    <property type="entry name" value="GlyoxalaseI/FosfomycinResist"/>
</dbReference>
<sequence length="353" mass="39980">MKREEPLFDVAQLAHLEIYSPKIEESVAFFREILGMSVAAREGKSVYMRAYEDHYHNTLKITDHHEAGLGHLSLRATSPNALERRVKELEEKGYGIGWIDGDVGHGPAYQFKSPDGHLMEIFYEVEYFEAPEEEKTKLLNRPQRRPNIGVPVRRLDHINLLSSNPRETVEFLEALLGFKVNERILDEDNNDIAAWTSVTNLAHDIAVMGDALGEKGRLHHICYWYGYPQSLTDVSDLLIERGFEIEAGPLKHGVSQASCLYVCEPGGNRVELFGDAGYLIFDPDWKTVEWKGEDLQKAIIWQGAAELPADFFRYGTPVREEKVPAIAGQAPIEEETEDVRSVTVEESKEQAKV</sequence>
<dbReference type="Proteomes" id="UP000011919">
    <property type="component" value="Unassembled WGS sequence"/>
</dbReference>
<dbReference type="PANTHER" id="PTHR21366:SF19">
    <property type="entry name" value="METAPYROCATECHASE"/>
    <property type="match status" value="1"/>
</dbReference>
<feature type="domain" description="VOC" evidence="3">
    <location>
        <begin position="154"/>
        <end position="275"/>
    </location>
</feature>
<dbReference type="PATRIC" id="fig|1235279.3.peg.882"/>
<evidence type="ECO:0000313" key="4">
    <source>
        <dbReference type="EMBL" id="EMR07228.1"/>
    </source>
</evidence>
<dbReference type="RefSeq" id="WP_008297703.1">
    <property type="nucleotide sequence ID" value="NZ_AOFT01000003.1"/>
</dbReference>
<proteinExistence type="predicted"/>
<feature type="region of interest" description="Disordered" evidence="2">
    <location>
        <begin position="331"/>
        <end position="353"/>
    </location>
</feature>